<dbReference type="Pfam" id="PF01384">
    <property type="entry name" value="PHO4"/>
    <property type="match status" value="2"/>
</dbReference>
<evidence type="ECO:0000256" key="1">
    <source>
        <dbReference type="ARBA" id="ARBA00004141"/>
    </source>
</evidence>
<evidence type="ECO:0000256" key="4">
    <source>
        <dbReference type="ARBA" id="ARBA00022989"/>
    </source>
</evidence>
<feature type="transmembrane region" description="Helical" evidence="6">
    <location>
        <begin position="53"/>
        <end position="72"/>
    </location>
</feature>
<feature type="transmembrane region" description="Helical" evidence="6">
    <location>
        <begin position="12"/>
        <end position="33"/>
    </location>
</feature>
<comment type="subcellular location">
    <subcellularLocation>
        <location evidence="1">Membrane</location>
        <topology evidence="1">Multi-pass membrane protein</topology>
    </subcellularLocation>
</comment>
<name>A0A0S2W567_9FIRM</name>
<sequence length="344" mass="35902">MTVSFGSFLSQLSDPALQCVVFLTLCVILVNGWTDAPNAIATAVSTRALPFHTAVRLAAVCNLLGVTVMTAFNASVAESIYTIADFGGDVRGALCALCAALCAIVLWSAAAWVFGIPTSESHALVAGITGAAAARPGGLSNVQGDTWFRVVLGLVVSVILGFLLGRLCGFPAVRDSRRSPAFYRGAQTGGAAAMAFFHGAQDGQKFMGVFLLGVALAQGRRDTETFLVPMWLMVLCALTMALGTSLGGKRIIDTVGHEMVCLDARRGFAADCAGALCLLLCTLCGLPVSTTHTKTAAMLGVGSSVPGHPPDWKIARSIVLTWLLTFPGCGVIGYFMARIFLSFL</sequence>
<dbReference type="PATRIC" id="fig|1297617.4.peg.2191"/>
<evidence type="ECO:0000256" key="5">
    <source>
        <dbReference type="ARBA" id="ARBA00023136"/>
    </source>
</evidence>
<dbReference type="RefSeq" id="WP_058117999.1">
    <property type="nucleotide sequence ID" value="NZ_CALICV010000029.1"/>
</dbReference>
<evidence type="ECO:0000256" key="2">
    <source>
        <dbReference type="ARBA" id="ARBA00022448"/>
    </source>
</evidence>
<dbReference type="EMBL" id="CP011307">
    <property type="protein sequence ID" value="ALP94516.1"/>
    <property type="molecule type" value="Genomic_DNA"/>
</dbReference>
<evidence type="ECO:0000256" key="6">
    <source>
        <dbReference type="SAM" id="Phobius"/>
    </source>
</evidence>
<dbReference type="GO" id="GO:0016020">
    <property type="term" value="C:membrane"/>
    <property type="evidence" value="ECO:0007669"/>
    <property type="project" value="UniProtKB-SubCell"/>
</dbReference>
<keyword evidence="8" id="KW-1185">Reference proteome</keyword>
<dbReference type="eggNOG" id="COG0306">
    <property type="taxonomic scope" value="Bacteria"/>
</dbReference>
<proteinExistence type="predicted"/>
<dbReference type="PANTHER" id="PTHR11101">
    <property type="entry name" value="PHOSPHATE TRANSPORTER"/>
    <property type="match status" value="1"/>
</dbReference>
<evidence type="ECO:0000313" key="8">
    <source>
        <dbReference type="Proteomes" id="UP000064844"/>
    </source>
</evidence>
<dbReference type="STRING" id="1297617.IB211_02125"/>
<dbReference type="PANTHER" id="PTHR11101:SF80">
    <property type="entry name" value="PHOSPHATE TRANSPORTER"/>
    <property type="match status" value="1"/>
</dbReference>
<reference evidence="7 8" key="1">
    <citation type="journal article" date="2015" name="Nat. Commun.">
        <title>Production of butyrate from lysine and the Amadori product fructoselysine by a human gut commensal.</title>
        <authorList>
            <person name="Bui T.P."/>
            <person name="Ritari J."/>
            <person name="Boeren S."/>
            <person name="de Waard P."/>
            <person name="Plugge C.M."/>
            <person name="de Vos W.M."/>
        </authorList>
    </citation>
    <scope>NUCLEOTIDE SEQUENCE [LARGE SCALE GENOMIC DNA]</scope>
    <source>
        <strain evidence="7 8">AF211</strain>
    </source>
</reference>
<keyword evidence="2" id="KW-0813">Transport</keyword>
<reference evidence="8" key="2">
    <citation type="submission" date="2015-04" db="EMBL/GenBank/DDBJ databases">
        <title>A butyrogenic pathway from the amino acid lysine in a human gut commensal.</title>
        <authorList>
            <person name="de Vos W.M."/>
            <person name="Bui N.T.P."/>
            <person name="Plugge C.M."/>
            <person name="Ritari J."/>
        </authorList>
    </citation>
    <scope>NUCLEOTIDE SEQUENCE [LARGE SCALE GENOMIC DNA]</scope>
    <source>
        <strain evidence="8">AF211</strain>
    </source>
</reference>
<evidence type="ECO:0000256" key="3">
    <source>
        <dbReference type="ARBA" id="ARBA00022692"/>
    </source>
</evidence>
<dbReference type="InterPro" id="IPR001204">
    <property type="entry name" value="Phos_transporter"/>
</dbReference>
<evidence type="ECO:0000313" key="7">
    <source>
        <dbReference type="EMBL" id="ALP94516.1"/>
    </source>
</evidence>
<dbReference type="AlphaFoldDB" id="A0A0S2W567"/>
<accession>A0A0S2W567</accession>
<dbReference type="GO" id="GO:0005315">
    <property type="term" value="F:phosphate transmembrane transporter activity"/>
    <property type="evidence" value="ECO:0007669"/>
    <property type="project" value="InterPro"/>
</dbReference>
<dbReference type="KEGG" id="ibu:IB211_02125"/>
<feature type="transmembrane region" description="Helical" evidence="6">
    <location>
        <begin position="319"/>
        <end position="341"/>
    </location>
</feature>
<protein>
    <submittedName>
        <fullName evidence="7">Putative low-affinity inorganic phosphate transporter</fullName>
    </submittedName>
</protein>
<organism evidence="7 8">
    <name type="scientific">Intestinimonas butyriciproducens</name>
    <dbReference type="NCBI Taxonomy" id="1297617"/>
    <lineage>
        <taxon>Bacteria</taxon>
        <taxon>Bacillati</taxon>
        <taxon>Bacillota</taxon>
        <taxon>Clostridia</taxon>
        <taxon>Eubacteriales</taxon>
        <taxon>Intestinimonas</taxon>
    </lineage>
</organism>
<keyword evidence="3 6" id="KW-0812">Transmembrane</keyword>
<feature type="transmembrane region" description="Helical" evidence="6">
    <location>
        <begin position="93"/>
        <end position="114"/>
    </location>
</feature>
<feature type="transmembrane region" description="Helical" evidence="6">
    <location>
        <begin position="147"/>
        <end position="169"/>
    </location>
</feature>
<dbReference type="Proteomes" id="UP000064844">
    <property type="component" value="Chromosome"/>
</dbReference>
<keyword evidence="4 6" id="KW-1133">Transmembrane helix</keyword>
<feature type="transmembrane region" description="Helical" evidence="6">
    <location>
        <begin position="268"/>
        <end position="288"/>
    </location>
</feature>
<feature type="transmembrane region" description="Helical" evidence="6">
    <location>
        <begin position="226"/>
        <end position="247"/>
    </location>
</feature>
<dbReference type="GO" id="GO:0035435">
    <property type="term" value="P:phosphate ion transmembrane transport"/>
    <property type="evidence" value="ECO:0007669"/>
    <property type="project" value="TreeGrafter"/>
</dbReference>
<keyword evidence="5 6" id="KW-0472">Membrane</keyword>
<gene>
    <name evidence="7" type="ORF">IB211_02125</name>
</gene>